<dbReference type="RefSeq" id="WP_200605520.1">
    <property type="nucleotide sequence ID" value="NZ_JAEHHL010000001.1"/>
</dbReference>
<dbReference type="SUPFAM" id="SSF161111">
    <property type="entry name" value="Cation efflux protein transmembrane domain-like"/>
    <property type="match status" value="1"/>
</dbReference>
<dbReference type="InterPro" id="IPR050681">
    <property type="entry name" value="CDF/SLC30A"/>
</dbReference>
<gene>
    <name evidence="12" type="ORF">H0I76_00155</name>
</gene>
<name>A0A8J7SBZ8_9RHOB</name>
<feature type="transmembrane region" description="Helical" evidence="9">
    <location>
        <begin position="43"/>
        <end position="64"/>
    </location>
</feature>
<evidence type="ECO:0000256" key="1">
    <source>
        <dbReference type="ARBA" id="ARBA00004141"/>
    </source>
</evidence>
<sequence>MGAHAHPHDHHGDGRRLALAAGLTGGFMLVEAVTGWLSGSLALLADAGHMLTDFASLVLAWAAARVSRRPADWQLTFGFDRFSVLAAFLNGIALFLIAGVILWEAVDRLLAPVPVMGVPMIIVAILGLGVNIIAFRLLHGGSGGLNIRSAMLHVAGDILGSVGAIVAAGVIIATGWTPADPILSVVVACLILGAGWRVVRDSGRILLEAVPQGVDLAAIAQDLSRDEKISRIHHLHAWAISEDRPMITLHAEIAEGADSGRVRDAIRKRLAETHGFVHATIEIERAGGAHPAPHCC</sequence>
<evidence type="ECO:0000256" key="8">
    <source>
        <dbReference type="ARBA" id="ARBA00023136"/>
    </source>
</evidence>
<dbReference type="Gene3D" id="1.20.1510.10">
    <property type="entry name" value="Cation efflux protein transmembrane domain"/>
    <property type="match status" value="1"/>
</dbReference>
<keyword evidence="7" id="KW-0406">Ion transport</keyword>
<reference evidence="12" key="1">
    <citation type="submission" date="2020-12" db="EMBL/GenBank/DDBJ databases">
        <title>Bacterial taxonomy.</title>
        <authorList>
            <person name="Pan X."/>
        </authorList>
    </citation>
    <scope>NUCLEOTIDE SEQUENCE</scope>
    <source>
        <strain evidence="12">M0105</strain>
    </source>
</reference>
<dbReference type="EMBL" id="JAEHHL010000001">
    <property type="protein sequence ID" value="MBK0397587.1"/>
    <property type="molecule type" value="Genomic_DNA"/>
</dbReference>
<keyword evidence="8 9" id="KW-0472">Membrane</keyword>
<dbReference type="InterPro" id="IPR036837">
    <property type="entry name" value="Cation_efflux_CTD_sf"/>
</dbReference>
<evidence type="ECO:0000256" key="3">
    <source>
        <dbReference type="ARBA" id="ARBA00022448"/>
    </source>
</evidence>
<evidence type="ECO:0000259" key="10">
    <source>
        <dbReference type="Pfam" id="PF01545"/>
    </source>
</evidence>
<dbReference type="InterPro" id="IPR058533">
    <property type="entry name" value="Cation_efflux_TM"/>
</dbReference>
<comment type="subcellular location">
    <subcellularLocation>
        <location evidence="1">Membrane</location>
        <topology evidence="1">Multi-pass membrane protein</topology>
    </subcellularLocation>
</comment>
<dbReference type="Pfam" id="PF16916">
    <property type="entry name" value="ZT_dimer"/>
    <property type="match status" value="1"/>
</dbReference>
<keyword evidence="5" id="KW-0862">Zinc</keyword>
<keyword evidence="3" id="KW-0813">Transport</keyword>
<feature type="transmembrane region" description="Helical" evidence="9">
    <location>
        <begin position="17"/>
        <end position="37"/>
    </location>
</feature>
<dbReference type="Pfam" id="PF01545">
    <property type="entry name" value="Cation_efflux"/>
    <property type="match status" value="1"/>
</dbReference>
<dbReference type="GO" id="GO:0005886">
    <property type="term" value="C:plasma membrane"/>
    <property type="evidence" value="ECO:0007669"/>
    <property type="project" value="TreeGrafter"/>
</dbReference>
<keyword evidence="5" id="KW-0864">Zinc transport</keyword>
<feature type="transmembrane region" description="Helical" evidence="9">
    <location>
        <begin position="182"/>
        <end position="199"/>
    </location>
</feature>
<comment type="similarity">
    <text evidence="2">Belongs to the cation diffusion facilitator (CDF) transporter (TC 2.A.4) family. SLC30A subfamily.</text>
</comment>
<proteinExistence type="inferred from homology"/>
<dbReference type="PANTHER" id="PTHR11562">
    <property type="entry name" value="CATION EFFLUX PROTEIN/ ZINC TRANSPORTER"/>
    <property type="match status" value="1"/>
</dbReference>
<dbReference type="SUPFAM" id="SSF160240">
    <property type="entry name" value="Cation efflux protein cytoplasmic domain-like"/>
    <property type="match status" value="1"/>
</dbReference>
<dbReference type="InterPro" id="IPR002524">
    <property type="entry name" value="Cation_efflux"/>
</dbReference>
<evidence type="ECO:0000256" key="5">
    <source>
        <dbReference type="ARBA" id="ARBA00022906"/>
    </source>
</evidence>
<dbReference type="InterPro" id="IPR027470">
    <property type="entry name" value="Cation_efflux_CTD"/>
</dbReference>
<evidence type="ECO:0000256" key="9">
    <source>
        <dbReference type="SAM" id="Phobius"/>
    </source>
</evidence>
<feature type="transmembrane region" description="Helical" evidence="9">
    <location>
        <begin position="150"/>
        <end position="176"/>
    </location>
</feature>
<evidence type="ECO:0000256" key="2">
    <source>
        <dbReference type="ARBA" id="ARBA00008873"/>
    </source>
</evidence>
<dbReference type="Proteomes" id="UP000655420">
    <property type="component" value="Unassembled WGS sequence"/>
</dbReference>
<dbReference type="InterPro" id="IPR027469">
    <property type="entry name" value="Cation_efflux_TMD_sf"/>
</dbReference>
<evidence type="ECO:0000313" key="12">
    <source>
        <dbReference type="EMBL" id="MBK0397587.1"/>
    </source>
</evidence>
<dbReference type="AlphaFoldDB" id="A0A8J7SBZ8"/>
<feature type="transmembrane region" description="Helical" evidence="9">
    <location>
        <begin position="115"/>
        <end position="138"/>
    </location>
</feature>
<feature type="domain" description="Cation efflux protein cytoplasmic" evidence="11">
    <location>
        <begin position="211"/>
        <end position="285"/>
    </location>
</feature>
<evidence type="ECO:0000256" key="4">
    <source>
        <dbReference type="ARBA" id="ARBA00022692"/>
    </source>
</evidence>
<protein>
    <submittedName>
        <fullName evidence="12">Cation transporter</fullName>
    </submittedName>
</protein>
<keyword evidence="6 9" id="KW-1133">Transmembrane helix</keyword>
<accession>A0A8J7SBZ8</accession>
<comment type="caution">
    <text evidence="12">The sequence shown here is derived from an EMBL/GenBank/DDBJ whole genome shotgun (WGS) entry which is preliminary data.</text>
</comment>
<keyword evidence="13" id="KW-1185">Reference proteome</keyword>
<evidence type="ECO:0000259" key="11">
    <source>
        <dbReference type="Pfam" id="PF16916"/>
    </source>
</evidence>
<keyword evidence="4 9" id="KW-0812">Transmembrane</keyword>
<evidence type="ECO:0000256" key="6">
    <source>
        <dbReference type="ARBA" id="ARBA00022989"/>
    </source>
</evidence>
<organism evidence="12 13">
    <name type="scientific">Thermohalobaculum xanthum</name>
    <dbReference type="NCBI Taxonomy" id="2753746"/>
    <lineage>
        <taxon>Bacteria</taxon>
        <taxon>Pseudomonadati</taxon>
        <taxon>Pseudomonadota</taxon>
        <taxon>Alphaproteobacteria</taxon>
        <taxon>Rhodobacterales</taxon>
        <taxon>Paracoccaceae</taxon>
        <taxon>Thermohalobaculum</taxon>
    </lineage>
</organism>
<feature type="domain" description="Cation efflux protein transmembrane" evidence="10">
    <location>
        <begin position="19"/>
        <end position="207"/>
    </location>
</feature>
<evidence type="ECO:0000313" key="13">
    <source>
        <dbReference type="Proteomes" id="UP000655420"/>
    </source>
</evidence>
<dbReference type="PANTHER" id="PTHR11562:SF17">
    <property type="entry name" value="RE54080P-RELATED"/>
    <property type="match status" value="1"/>
</dbReference>
<dbReference type="NCBIfam" id="TIGR01297">
    <property type="entry name" value="CDF"/>
    <property type="match status" value="1"/>
</dbReference>
<evidence type="ECO:0000256" key="7">
    <source>
        <dbReference type="ARBA" id="ARBA00023065"/>
    </source>
</evidence>
<feature type="transmembrane region" description="Helical" evidence="9">
    <location>
        <begin position="84"/>
        <end position="103"/>
    </location>
</feature>
<dbReference type="GO" id="GO:0005385">
    <property type="term" value="F:zinc ion transmembrane transporter activity"/>
    <property type="evidence" value="ECO:0007669"/>
    <property type="project" value="TreeGrafter"/>
</dbReference>